<accession>C5BK19</accession>
<name>C5BK19_TERTT</name>
<gene>
    <name evidence="3" type="ordered locus">TERTU_2262</name>
</gene>
<dbReference type="STRING" id="377629.TERTU_2262"/>
<sequence length="351" mass="39033">MARLGVTFEDISNAATAVVEAGEEPTVDRVRERLGTGSKSTIAPLLKRWRSERVKEVNTDGLPEELLTALKTLYGQVNTAADKRIATAHDLQQAELNALSERFNASQAEASTLAKQVEQLAQTLAATELALEKRTADLTDTKGLLERESLKLQQADALLMEARDAVSELKQENRDARAQFAHYQERSAEDRQSEREQFRTANQQLMIQIDTLRAQVASLEERGVQAAAENQALRKHNLALEQDQIRTTHQCDTLAAQVRQLTENLEVEHAQSSQLKADNTAVIEKLALAANANKASEKELLLVNQSLARTDKELERCRQALADRTLESRELLKELAVLQGQLKQIIGARES</sequence>
<keyword evidence="4" id="KW-1185">Reference proteome</keyword>
<dbReference type="eggNOG" id="COG1196">
    <property type="taxonomic scope" value="Bacteria"/>
</dbReference>
<evidence type="ECO:0000259" key="2">
    <source>
        <dbReference type="Pfam" id="PF11740"/>
    </source>
</evidence>
<dbReference type="HOGENOM" id="CLU_068204_0_0_6"/>
<feature type="coiled-coil region" evidence="1">
    <location>
        <begin position="145"/>
        <end position="229"/>
    </location>
</feature>
<keyword evidence="1" id="KW-0175">Coiled coil</keyword>
<reference evidence="3 4" key="1">
    <citation type="journal article" date="2009" name="PLoS ONE">
        <title>The complete genome of Teredinibacter turnerae T7901: an intracellular endosymbiont of marine wood-boring bivalves (shipworms).</title>
        <authorList>
            <person name="Yang J.C."/>
            <person name="Madupu R."/>
            <person name="Durkin A.S."/>
            <person name="Ekborg N.A."/>
            <person name="Pedamallu C.S."/>
            <person name="Hostetler J.B."/>
            <person name="Radune D."/>
            <person name="Toms B.S."/>
            <person name="Henrissat B."/>
            <person name="Coutinho P.M."/>
            <person name="Schwarz S."/>
            <person name="Field L."/>
            <person name="Trindade-Silva A.E."/>
            <person name="Soares C.A.G."/>
            <person name="Elshahawi S."/>
            <person name="Hanora A."/>
            <person name="Schmidt E.W."/>
            <person name="Haygood M.G."/>
            <person name="Posfai J."/>
            <person name="Benner J."/>
            <person name="Madinger C."/>
            <person name="Nove J."/>
            <person name="Anton B."/>
            <person name="Chaudhary K."/>
            <person name="Foster J."/>
            <person name="Holman A."/>
            <person name="Kumar S."/>
            <person name="Lessard P.A."/>
            <person name="Luyten Y.A."/>
            <person name="Slatko B."/>
            <person name="Wood N."/>
            <person name="Wu B."/>
            <person name="Teplitski M."/>
            <person name="Mougous J.D."/>
            <person name="Ward N."/>
            <person name="Eisen J.A."/>
            <person name="Badger J.H."/>
            <person name="Distel D.L."/>
        </authorList>
    </citation>
    <scope>NUCLEOTIDE SEQUENCE [LARGE SCALE GENOMIC DNA]</scope>
    <source>
        <strain evidence="4">ATCC 39867 / T7901</strain>
    </source>
</reference>
<feature type="domain" description="KfrA N-terminal DNA-binding" evidence="2">
    <location>
        <begin position="7"/>
        <end position="116"/>
    </location>
</feature>
<proteinExistence type="predicted"/>
<dbReference type="KEGG" id="ttu:TERTU_2262"/>
<evidence type="ECO:0000313" key="4">
    <source>
        <dbReference type="Proteomes" id="UP000009080"/>
    </source>
</evidence>
<protein>
    <recommendedName>
        <fullName evidence="2">KfrA N-terminal DNA-binding domain-containing protein</fullName>
    </recommendedName>
</protein>
<dbReference type="Proteomes" id="UP000009080">
    <property type="component" value="Chromosome"/>
</dbReference>
<dbReference type="AlphaFoldDB" id="C5BK19"/>
<evidence type="ECO:0000256" key="1">
    <source>
        <dbReference type="SAM" id="Coils"/>
    </source>
</evidence>
<dbReference type="OrthoDB" id="583532at2"/>
<dbReference type="InterPro" id="IPR021104">
    <property type="entry name" value="KfrA_DNA-bd_N"/>
</dbReference>
<dbReference type="RefSeq" id="WP_015820422.1">
    <property type="nucleotide sequence ID" value="NC_012997.1"/>
</dbReference>
<evidence type="ECO:0000313" key="3">
    <source>
        <dbReference type="EMBL" id="ACR14306.1"/>
    </source>
</evidence>
<organism evidence="3 4">
    <name type="scientific">Teredinibacter turnerae (strain ATCC 39867 / T7901)</name>
    <dbReference type="NCBI Taxonomy" id="377629"/>
    <lineage>
        <taxon>Bacteria</taxon>
        <taxon>Pseudomonadati</taxon>
        <taxon>Pseudomonadota</taxon>
        <taxon>Gammaproteobacteria</taxon>
        <taxon>Cellvibrionales</taxon>
        <taxon>Cellvibrionaceae</taxon>
        <taxon>Teredinibacter</taxon>
    </lineage>
</organism>
<dbReference type="EMBL" id="CP001614">
    <property type="protein sequence ID" value="ACR14306.1"/>
    <property type="molecule type" value="Genomic_DNA"/>
</dbReference>
<dbReference type="Pfam" id="PF11740">
    <property type="entry name" value="KfrA_N"/>
    <property type="match status" value="1"/>
</dbReference>